<comment type="caution">
    <text evidence="1">The sequence shown here is derived from an EMBL/GenBank/DDBJ whole genome shotgun (WGS) entry which is preliminary data.</text>
</comment>
<dbReference type="AlphaFoldDB" id="A0A8H3SDY6"/>
<sequence length="98" mass="10318">MFTIITIFTITKTATTTQCLGSAAQNAVLIIKLVGGGVHPPALRVEGGRAAMESWNDGAEDSTMVRLKRAAWTFVRTVASLEAAQEGVRDLATGRGQG</sequence>
<protein>
    <submittedName>
        <fullName evidence="1">Uncharacterized protein</fullName>
    </submittedName>
</protein>
<evidence type="ECO:0000313" key="1">
    <source>
        <dbReference type="EMBL" id="GFF57189.1"/>
    </source>
</evidence>
<organism evidence="1 2">
    <name type="scientific">Aspergillus udagawae</name>
    <dbReference type="NCBI Taxonomy" id="91492"/>
    <lineage>
        <taxon>Eukaryota</taxon>
        <taxon>Fungi</taxon>
        <taxon>Dikarya</taxon>
        <taxon>Ascomycota</taxon>
        <taxon>Pezizomycotina</taxon>
        <taxon>Eurotiomycetes</taxon>
        <taxon>Eurotiomycetidae</taxon>
        <taxon>Eurotiales</taxon>
        <taxon>Aspergillaceae</taxon>
        <taxon>Aspergillus</taxon>
        <taxon>Aspergillus subgen. Fumigati</taxon>
    </lineage>
</organism>
<name>A0A8H3SDY6_9EURO</name>
<reference evidence="1 2" key="1">
    <citation type="submission" date="2020-01" db="EMBL/GenBank/DDBJ databases">
        <title>Draft genome sequence of Aspergillus udagawae IFM 46972.</title>
        <authorList>
            <person name="Takahashi H."/>
            <person name="Yaguchi T."/>
        </authorList>
    </citation>
    <scope>NUCLEOTIDE SEQUENCE [LARGE SCALE GENOMIC DNA]</scope>
    <source>
        <strain evidence="1 2">IFM 46972</strain>
    </source>
</reference>
<dbReference type="Proteomes" id="UP000465221">
    <property type="component" value="Unassembled WGS sequence"/>
</dbReference>
<evidence type="ECO:0000313" key="2">
    <source>
        <dbReference type="Proteomes" id="UP000465221"/>
    </source>
</evidence>
<accession>A0A8H3SDY6</accession>
<gene>
    <name evidence="1" type="ORF">IFM46972_10722</name>
</gene>
<proteinExistence type="predicted"/>
<dbReference type="EMBL" id="BLKC01000147">
    <property type="protein sequence ID" value="GFF57189.1"/>
    <property type="molecule type" value="Genomic_DNA"/>
</dbReference>